<keyword evidence="1" id="KW-1133">Transmembrane helix</keyword>
<dbReference type="PANTHER" id="PTHR36784">
    <property type="entry name" value="HISTONE-LYSINE N-METHYLTRANSFERASE"/>
    <property type="match status" value="1"/>
</dbReference>
<reference evidence="3" key="1">
    <citation type="journal article" date="2016" name="Nature">
        <title>The genome of the seagrass Zostera marina reveals angiosperm adaptation to the sea.</title>
        <authorList>
            <person name="Olsen J.L."/>
            <person name="Rouze P."/>
            <person name="Verhelst B."/>
            <person name="Lin Y.-C."/>
            <person name="Bayer T."/>
            <person name="Collen J."/>
            <person name="Dattolo E."/>
            <person name="De Paoli E."/>
            <person name="Dittami S."/>
            <person name="Maumus F."/>
            <person name="Michel G."/>
            <person name="Kersting A."/>
            <person name="Lauritano C."/>
            <person name="Lohaus R."/>
            <person name="Toepel M."/>
            <person name="Tonon T."/>
            <person name="Vanneste K."/>
            <person name="Amirebrahimi M."/>
            <person name="Brakel J."/>
            <person name="Bostroem C."/>
            <person name="Chovatia M."/>
            <person name="Grimwood J."/>
            <person name="Jenkins J.W."/>
            <person name="Jueterbock A."/>
            <person name="Mraz A."/>
            <person name="Stam W.T."/>
            <person name="Tice H."/>
            <person name="Bornberg-Bauer E."/>
            <person name="Green P.J."/>
            <person name="Pearson G.A."/>
            <person name="Procaccini G."/>
            <person name="Duarte C.M."/>
            <person name="Schmutz J."/>
            <person name="Reusch T.B.H."/>
            <person name="Van de Peer Y."/>
        </authorList>
    </citation>
    <scope>NUCLEOTIDE SEQUENCE [LARGE SCALE GENOMIC DNA]</scope>
    <source>
        <strain evidence="3">cv. Finnish</strain>
    </source>
</reference>
<feature type="transmembrane region" description="Helical" evidence="1">
    <location>
        <begin position="134"/>
        <end position="151"/>
    </location>
</feature>
<proteinExistence type="predicted"/>
<name>A0A0K9PWZ7_ZOSMR</name>
<dbReference type="OrthoDB" id="1904339at2759"/>
<gene>
    <name evidence="2" type="ORF">ZOSMA_148G00020</name>
</gene>
<dbReference type="Proteomes" id="UP000036987">
    <property type="component" value="Unassembled WGS sequence"/>
</dbReference>
<feature type="transmembrane region" description="Helical" evidence="1">
    <location>
        <begin position="105"/>
        <end position="122"/>
    </location>
</feature>
<keyword evidence="3" id="KW-1185">Reference proteome</keyword>
<feature type="transmembrane region" description="Helical" evidence="1">
    <location>
        <begin position="64"/>
        <end position="85"/>
    </location>
</feature>
<sequence>MGIFTMMNNLTKIWRRSSPVRESGGRDEGLPLRDDCLPMETQEQEKMVKYFEDKHAKDCRQWRGIFGGILVCYIGFLLYSIIHHVLNPWDLRYHAYFMEYVESSLVIFADILAVMCCIMSIKGLRHGSISYKKWFWYSCYISLFLATFWLYHMTKLPKFRWEIIWLPFGPLSGSGICLYVDHLLTESNKELQLLRNSMYEFKFK</sequence>
<dbReference type="OMA" id="KNDHRRW"/>
<accession>A0A0K9PWZ7</accession>
<comment type="caution">
    <text evidence="2">The sequence shown here is derived from an EMBL/GenBank/DDBJ whole genome shotgun (WGS) entry which is preliminary data.</text>
</comment>
<dbReference type="AlphaFoldDB" id="A0A0K9PWZ7"/>
<dbReference type="EMBL" id="LFYR01000580">
    <property type="protein sequence ID" value="KMZ73454.1"/>
    <property type="molecule type" value="Genomic_DNA"/>
</dbReference>
<evidence type="ECO:0000256" key="1">
    <source>
        <dbReference type="SAM" id="Phobius"/>
    </source>
</evidence>
<organism evidence="2 3">
    <name type="scientific">Zostera marina</name>
    <name type="common">Eelgrass</name>
    <dbReference type="NCBI Taxonomy" id="29655"/>
    <lineage>
        <taxon>Eukaryota</taxon>
        <taxon>Viridiplantae</taxon>
        <taxon>Streptophyta</taxon>
        <taxon>Embryophyta</taxon>
        <taxon>Tracheophyta</taxon>
        <taxon>Spermatophyta</taxon>
        <taxon>Magnoliopsida</taxon>
        <taxon>Liliopsida</taxon>
        <taxon>Zosteraceae</taxon>
        <taxon>Zostera</taxon>
    </lineage>
</organism>
<dbReference type="PANTHER" id="PTHR36784:SF1">
    <property type="entry name" value="HISTONE-LYSINE N-METHYLTRANSFERASE"/>
    <property type="match status" value="1"/>
</dbReference>
<evidence type="ECO:0000313" key="2">
    <source>
        <dbReference type="EMBL" id="KMZ73454.1"/>
    </source>
</evidence>
<feature type="transmembrane region" description="Helical" evidence="1">
    <location>
        <begin position="163"/>
        <end position="184"/>
    </location>
</feature>
<protein>
    <submittedName>
        <fullName evidence="2">Uncharacterized protein</fullName>
    </submittedName>
</protein>
<keyword evidence="1" id="KW-0472">Membrane</keyword>
<keyword evidence="1" id="KW-0812">Transmembrane</keyword>
<evidence type="ECO:0000313" key="3">
    <source>
        <dbReference type="Proteomes" id="UP000036987"/>
    </source>
</evidence>